<sequence>MPPFSLTTPLNFNKWQKPSIIYINNNDNPTSSLHVPKNQQTGVMPLACSTFSCKMERNCEEEKGVWLGLSYRLLSNAQRRKKKGGWMEKTIFTLTSPELMEKVGLG</sequence>
<protein>
    <submittedName>
        <fullName evidence="1">Uncharacterized protein</fullName>
    </submittedName>
</protein>
<evidence type="ECO:0000313" key="1">
    <source>
        <dbReference type="EMBL" id="GIX72723.1"/>
    </source>
</evidence>
<proteinExistence type="predicted"/>
<reference evidence="1 2" key="1">
    <citation type="submission" date="2021-06" db="EMBL/GenBank/DDBJ databases">
        <title>Caerostris darwini draft genome.</title>
        <authorList>
            <person name="Kono N."/>
            <person name="Arakawa K."/>
        </authorList>
    </citation>
    <scope>NUCLEOTIDE SEQUENCE [LARGE SCALE GENOMIC DNA]</scope>
</reference>
<dbReference type="Proteomes" id="UP001054837">
    <property type="component" value="Unassembled WGS sequence"/>
</dbReference>
<accession>A0AAV4MLH7</accession>
<name>A0AAV4MLH7_9ARAC</name>
<gene>
    <name evidence="1" type="ORF">CDAR_521711</name>
</gene>
<organism evidence="1 2">
    <name type="scientific">Caerostris darwini</name>
    <dbReference type="NCBI Taxonomy" id="1538125"/>
    <lineage>
        <taxon>Eukaryota</taxon>
        <taxon>Metazoa</taxon>
        <taxon>Ecdysozoa</taxon>
        <taxon>Arthropoda</taxon>
        <taxon>Chelicerata</taxon>
        <taxon>Arachnida</taxon>
        <taxon>Araneae</taxon>
        <taxon>Araneomorphae</taxon>
        <taxon>Entelegynae</taxon>
        <taxon>Araneoidea</taxon>
        <taxon>Araneidae</taxon>
        <taxon>Caerostris</taxon>
    </lineage>
</organism>
<dbReference type="EMBL" id="BPLQ01000556">
    <property type="protein sequence ID" value="GIX72723.1"/>
    <property type="molecule type" value="Genomic_DNA"/>
</dbReference>
<comment type="caution">
    <text evidence="1">The sequence shown here is derived from an EMBL/GenBank/DDBJ whole genome shotgun (WGS) entry which is preliminary data.</text>
</comment>
<evidence type="ECO:0000313" key="2">
    <source>
        <dbReference type="Proteomes" id="UP001054837"/>
    </source>
</evidence>
<dbReference type="AlphaFoldDB" id="A0AAV4MLH7"/>
<keyword evidence="2" id="KW-1185">Reference proteome</keyword>